<evidence type="ECO:0000313" key="1">
    <source>
        <dbReference type="EMBL" id="KKM15697.1"/>
    </source>
</evidence>
<dbReference type="EMBL" id="LAZR01014843">
    <property type="protein sequence ID" value="KKM15697.1"/>
    <property type="molecule type" value="Genomic_DNA"/>
</dbReference>
<reference evidence="1" key="1">
    <citation type="journal article" date="2015" name="Nature">
        <title>Complex archaea that bridge the gap between prokaryotes and eukaryotes.</title>
        <authorList>
            <person name="Spang A."/>
            <person name="Saw J.H."/>
            <person name="Jorgensen S.L."/>
            <person name="Zaremba-Niedzwiedzka K."/>
            <person name="Martijn J."/>
            <person name="Lind A.E."/>
            <person name="van Eijk R."/>
            <person name="Schleper C."/>
            <person name="Guy L."/>
            <person name="Ettema T.J."/>
        </authorList>
    </citation>
    <scope>NUCLEOTIDE SEQUENCE</scope>
</reference>
<proteinExistence type="predicted"/>
<comment type="caution">
    <text evidence="1">The sequence shown here is derived from an EMBL/GenBank/DDBJ whole genome shotgun (WGS) entry which is preliminary data.</text>
</comment>
<accession>A0A0F9HKN2</accession>
<name>A0A0F9HKN2_9ZZZZ</name>
<protein>
    <submittedName>
        <fullName evidence="1">Uncharacterized protein</fullName>
    </submittedName>
</protein>
<dbReference type="AlphaFoldDB" id="A0A0F9HKN2"/>
<sequence>MSDPTDRYPSKPLSQIREKPIGKARFKEPIFKLGVFQNDYIEVEVEVYPIVVNDPTNEENRLVAVRFGQMNVVRFVDQSLLYDMKTA</sequence>
<gene>
    <name evidence="1" type="ORF">LCGC14_1693440</name>
</gene>
<organism evidence="1">
    <name type="scientific">marine sediment metagenome</name>
    <dbReference type="NCBI Taxonomy" id="412755"/>
    <lineage>
        <taxon>unclassified sequences</taxon>
        <taxon>metagenomes</taxon>
        <taxon>ecological metagenomes</taxon>
    </lineage>
</organism>